<keyword evidence="2" id="KW-1133">Transmembrane helix</keyword>
<protein>
    <submittedName>
        <fullName evidence="3">Uncharacterized protein</fullName>
    </submittedName>
</protein>
<feature type="transmembrane region" description="Helical" evidence="2">
    <location>
        <begin position="245"/>
        <end position="267"/>
    </location>
</feature>
<dbReference type="Pfam" id="PF22564">
    <property type="entry name" value="HAAS"/>
    <property type="match status" value="1"/>
</dbReference>
<comment type="caution">
    <text evidence="3">The sequence shown here is derived from an EMBL/GenBank/DDBJ whole genome shotgun (WGS) entry which is preliminary data.</text>
</comment>
<feature type="region of interest" description="Disordered" evidence="1">
    <location>
        <begin position="376"/>
        <end position="399"/>
    </location>
</feature>
<feature type="compositionally biased region" description="Low complexity" evidence="1">
    <location>
        <begin position="381"/>
        <end position="392"/>
    </location>
</feature>
<accession>A0A4R5AKU0</accession>
<proteinExistence type="predicted"/>
<feature type="transmembrane region" description="Helical" evidence="2">
    <location>
        <begin position="129"/>
        <end position="151"/>
    </location>
</feature>
<dbReference type="RefSeq" id="WP_132101898.1">
    <property type="nucleotide sequence ID" value="NZ_SMLB01000004.1"/>
</dbReference>
<dbReference type="OrthoDB" id="5185521at2"/>
<evidence type="ECO:0000256" key="2">
    <source>
        <dbReference type="SAM" id="Phobius"/>
    </source>
</evidence>
<keyword evidence="2" id="KW-0812">Transmembrane</keyword>
<evidence type="ECO:0000256" key="1">
    <source>
        <dbReference type="SAM" id="MobiDB-lite"/>
    </source>
</evidence>
<dbReference type="Proteomes" id="UP000295217">
    <property type="component" value="Unassembled WGS sequence"/>
</dbReference>
<keyword evidence="4" id="KW-1185">Reference proteome</keyword>
<organism evidence="3 4">
    <name type="scientific">Jiangella aurantiaca</name>
    <dbReference type="NCBI Taxonomy" id="2530373"/>
    <lineage>
        <taxon>Bacteria</taxon>
        <taxon>Bacillati</taxon>
        <taxon>Actinomycetota</taxon>
        <taxon>Actinomycetes</taxon>
        <taxon>Jiangellales</taxon>
        <taxon>Jiangellaceae</taxon>
        <taxon>Jiangella</taxon>
    </lineage>
</organism>
<feature type="transmembrane region" description="Helical" evidence="2">
    <location>
        <begin position="216"/>
        <end position="233"/>
    </location>
</feature>
<reference evidence="3 4" key="1">
    <citation type="submission" date="2019-02" db="EMBL/GenBank/DDBJ databases">
        <title>Draft genome sequences of novel Actinobacteria.</title>
        <authorList>
            <person name="Sahin N."/>
            <person name="Ay H."/>
            <person name="Saygin H."/>
        </authorList>
    </citation>
    <scope>NUCLEOTIDE SEQUENCE [LARGE SCALE GENOMIC DNA]</scope>
    <source>
        <strain evidence="3 4">8K307</strain>
    </source>
</reference>
<keyword evidence="2" id="KW-0472">Membrane</keyword>
<evidence type="ECO:0000313" key="3">
    <source>
        <dbReference type="EMBL" id="TDD72059.1"/>
    </source>
</evidence>
<evidence type="ECO:0000313" key="4">
    <source>
        <dbReference type="Proteomes" id="UP000295217"/>
    </source>
</evidence>
<gene>
    <name evidence="3" type="ORF">E1262_04950</name>
</gene>
<feature type="transmembrane region" description="Helical" evidence="2">
    <location>
        <begin position="96"/>
        <end position="117"/>
    </location>
</feature>
<sequence>MSTTRATAHPAVATYVAAVREELRDLPADELAEIAEDVRDHLDHVAAEYGDDVTAGVLIDRLGAPAAYAAELRAAAGLPQPAPETAPVRDGFVRRLLRFMVAFFGWAAVGLGAVAFVDTLFGLSGAPAMFAVPALVAAIVAVGAALLLVTGREDPVAELRRVPTAPLLAQVEEWVRSVPWGRPAIELVASLRPAWWIARAGALALIAAYVAESIPFGLAVFLGAVVASVWLGRRTAADEIRGRRLVAVQAANAALAIGGLVVAGVAVDYAARDRVQYVDGGYDYTGPAAYGGPGFYDENGTQVTNIFPYGPDGTLLENVRLYDQNGNPIDLGWFEECYDGAYDEQSFTAANPWGDHVFPRLTVDVDRDGQCGQPALDAPFGTLLPGATAPTPTGTPSPK</sequence>
<dbReference type="AlphaFoldDB" id="A0A4R5AKU0"/>
<name>A0A4R5AKU0_9ACTN</name>
<dbReference type="EMBL" id="SMLB01000004">
    <property type="protein sequence ID" value="TDD72059.1"/>
    <property type="molecule type" value="Genomic_DNA"/>
</dbReference>